<feature type="region of interest" description="Disordered" evidence="1">
    <location>
        <begin position="1"/>
        <end position="37"/>
    </location>
</feature>
<accession>A0AA35WJH6</accession>
<dbReference type="AlphaFoldDB" id="A0AA35WJH6"/>
<name>A0AA35WJH6_GEOBA</name>
<gene>
    <name evidence="2" type="ORF">GBAR_LOCUS11676</name>
</gene>
<organism evidence="2 3">
    <name type="scientific">Geodia barretti</name>
    <name type="common">Barrett's horny sponge</name>
    <dbReference type="NCBI Taxonomy" id="519541"/>
    <lineage>
        <taxon>Eukaryota</taxon>
        <taxon>Metazoa</taxon>
        <taxon>Porifera</taxon>
        <taxon>Demospongiae</taxon>
        <taxon>Heteroscleromorpha</taxon>
        <taxon>Tetractinellida</taxon>
        <taxon>Astrophorina</taxon>
        <taxon>Geodiidae</taxon>
        <taxon>Geodia</taxon>
    </lineage>
</organism>
<keyword evidence="3" id="KW-1185">Reference proteome</keyword>
<protein>
    <submittedName>
        <fullName evidence="2">Uncharacterized protein</fullName>
    </submittedName>
</protein>
<dbReference type="Proteomes" id="UP001174909">
    <property type="component" value="Unassembled WGS sequence"/>
</dbReference>
<comment type="caution">
    <text evidence="2">The sequence shown here is derived from an EMBL/GenBank/DDBJ whole genome shotgun (WGS) entry which is preliminary data.</text>
</comment>
<evidence type="ECO:0000313" key="2">
    <source>
        <dbReference type="EMBL" id="CAI8019421.1"/>
    </source>
</evidence>
<sequence>MDDSQTHQNSYPIGRLRSGTSYDIAGNSPSTLLGTPPPPLLTLQLKTSARVITSASVACSGGVLGVVVM</sequence>
<reference evidence="2" key="1">
    <citation type="submission" date="2023-03" db="EMBL/GenBank/DDBJ databases">
        <authorList>
            <person name="Steffen K."/>
            <person name="Cardenas P."/>
        </authorList>
    </citation>
    <scope>NUCLEOTIDE SEQUENCE</scope>
</reference>
<dbReference type="EMBL" id="CASHTH010001753">
    <property type="protein sequence ID" value="CAI8019421.1"/>
    <property type="molecule type" value="Genomic_DNA"/>
</dbReference>
<proteinExistence type="predicted"/>
<feature type="compositionally biased region" description="Polar residues" evidence="1">
    <location>
        <begin position="1"/>
        <end position="11"/>
    </location>
</feature>
<evidence type="ECO:0000313" key="3">
    <source>
        <dbReference type="Proteomes" id="UP001174909"/>
    </source>
</evidence>
<evidence type="ECO:0000256" key="1">
    <source>
        <dbReference type="SAM" id="MobiDB-lite"/>
    </source>
</evidence>